<dbReference type="Proteomes" id="UP000887576">
    <property type="component" value="Unplaced"/>
</dbReference>
<reference evidence="2" key="1">
    <citation type="submission" date="2022-11" db="UniProtKB">
        <authorList>
            <consortium name="WormBaseParasite"/>
        </authorList>
    </citation>
    <scope>IDENTIFICATION</scope>
</reference>
<evidence type="ECO:0000313" key="1">
    <source>
        <dbReference type="Proteomes" id="UP000887576"/>
    </source>
</evidence>
<proteinExistence type="predicted"/>
<evidence type="ECO:0000313" key="2">
    <source>
        <dbReference type="WBParaSite" id="JU765_v2.g1883.t1"/>
    </source>
</evidence>
<protein>
    <submittedName>
        <fullName evidence="2">Laminin G domain-containing protein</fullName>
    </submittedName>
</protein>
<organism evidence="1 2">
    <name type="scientific">Panagrolaimus sp. JU765</name>
    <dbReference type="NCBI Taxonomy" id="591449"/>
    <lineage>
        <taxon>Eukaryota</taxon>
        <taxon>Metazoa</taxon>
        <taxon>Ecdysozoa</taxon>
        <taxon>Nematoda</taxon>
        <taxon>Chromadorea</taxon>
        <taxon>Rhabditida</taxon>
        <taxon>Tylenchina</taxon>
        <taxon>Panagrolaimomorpha</taxon>
        <taxon>Panagrolaimoidea</taxon>
        <taxon>Panagrolaimidae</taxon>
        <taxon>Panagrolaimus</taxon>
    </lineage>
</organism>
<dbReference type="WBParaSite" id="JU765_v2.g1883.t1">
    <property type="protein sequence ID" value="JU765_v2.g1883.t1"/>
    <property type="gene ID" value="JU765_v2.g1883"/>
</dbReference>
<sequence>MVGGETVGESLDEVVDENETTKVDISIDFDAMVVFVNGQKLPYNAEPLPRNDDSLWIDLGGDNSHVACIGIRELRVSGVQIKLEYGTPIGLKYCDPGDELEIAEESLDKDLGHTDNSEHENSVDKQDKEQILEKTKELDEINEENNGEASEVDPNQAEKQFEKEKIQEQSEFEKSNQENMAKKLDELLNQPEILNDFAATTAKSADPEVPNCLPHQRAACGSNFRNCVGIRNSEGRLFEHKFNCICKSGFSGKFCQFSLLPRSCFEAFALNTGTVNEPGVYELDVDGSGPLMPTWAFCNRDAVTVVEHNMPNDTIIRTTAEESDKFFPISYKFFPQPQLKKLIGNSFSCKQSVAYKCQNAALGFATNQTWFDVASGKVVKHIGSKADQCPCAEENCLDKKKCNCDSLQETADEGILYGEESGITTVFAVRNVDGNGMGKMTLSALECEGNAGHFPENSITFKSAAAALNHTTPEPVEYFEFEFRTIQDDIESLVTQQQGELTAQISLLDAYTLQLKITENGGPLAQSTVKSQSKISDLRWHRILVEVIRDQVRFAVDDLNDIQNLENKTLPSKIVFGSYQESDGFVGCIRSVTINQKKVPINDFEKNLPTFFGNMCPNLCSGHNCEQESKCIEHFDSGKRSCQCKNRFIHRGERCEK</sequence>
<name>A0AC34QSC1_9BILA</name>
<accession>A0AC34QSC1</accession>